<feature type="non-terminal residue" evidence="2">
    <location>
        <position position="82"/>
    </location>
</feature>
<accession>X1G263</accession>
<gene>
    <name evidence="2" type="ORF">S03H2_31907</name>
</gene>
<reference evidence="2" key="1">
    <citation type="journal article" date="2014" name="Front. Microbiol.">
        <title>High frequency of phylogenetically diverse reductive dehalogenase-homologous genes in deep subseafloor sedimentary metagenomes.</title>
        <authorList>
            <person name="Kawai M."/>
            <person name="Futagami T."/>
            <person name="Toyoda A."/>
            <person name="Takaki Y."/>
            <person name="Nishi S."/>
            <person name="Hori S."/>
            <person name="Arai W."/>
            <person name="Tsubouchi T."/>
            <person name="Morono Y."/>
            <person name="Uchiyama I."/>
            <person name="Ito T."/>
            <person name="Fujiyama A."/>
            <person name="Inagaki F."/>
            <person name="Takami H."/>
        </authorList>
    </citation>
    <scope>NUCLEOTIDE SEQUENCE</scope>
    <source>
        <strain evidence="2">Expedition CK06-06</strain>
    </source>
</reference>
<keyword evidence="1" id="KW-1133">Transmembrane helix</keyword>
<evidence type="ECO:0000313" key="2">
    <source>
        <dbReference type="EMBL" id="GAH51961.1"/>
    </source>
</evidence>
<sequence>MRPTEKIKKLFVKSNVTVSSELDDRVINNAFHAFEKSTKAKPAALQPNIWRLIMKNRITKFAAAMVIILAVVFSITIFDKSM</sequence>
<dbReference type="AlphaFoldDB" id="X1G263"/>
<feature type="transmembrane region" description="Helical" evidence="1">
    <location>
        <begin position="61"/>
        <end position="78"/>
    </location>
</feature>
<name>X1G263_9ZZZZ</name>
<comment type="caution">
    <text evidence="2">The sequence shown here is derived from an EMBL/GenBank/DDBJ whole genome shotgun (WGS) entry which is preliminary data.</text>
</comment>
<evidence type="ECO:0000256" key="1">
    <source>
        <dbReference type="SAM" id="Phobius"/>
    </source>
</evidence>
<organism evidence="2">
    <name type="scientific">marine sediment metagenome</name>
    <dbReference type="NCBI Taxonomy" id="412755"/>
    <lineage>
        <taxon>unclassified sequences</taxon>
        <taxon>metagenomes</taxon>
        <taxon>ecological metagenomes</taxon>
    </lineage>
</organism>
<dbReference type="EMBL" id="BARU01019376">
    <property type="protein sequence ID" value="GAH51961.1"/>
    <property type="molecule type" value="Genomic_DNA"/>
</dbReference>
<keyword evidence="1" id="KW-0472">Membrane</keyword>
<keyword evidence="1" id="KW-0812">Transmembrane</keyword>
<proteinExistence type="predicted"/>
<protein>
    <submittedName>
        <fullName evidence="2">Uncharacterized protein</fullName>
    </submittedName>
</protein>